<accession>A0A7C8IC19</accession>
<dbReference type="Pfam" id="PF01872">
    <property type="entry name" value="RibD_C"/>
    <property type="match status" value="1"/>
</dbReference>
<dbReference type="PANTHER" id="PTHR38011">
    <property type="entry name" value="DIHYDROFOLATE REDUCTASE FAMILY PROTEIN (AFU_ORTHOLOGUE AFUA_8G06820)"/>
    <property type="match status" value="1"/>
</dbReference>
<comment type="function">
    <text evidence="1">Catalyzes an early step in riboflavin biosynthesis, the NADPH-dependent reduction of the ribose side chain of 2,5-diamino-6-ribosylamino-4(3H)-pyrimidinone 5'-phosphate, yielding 2,5-diamino-6-ribitylamino-4(3H)-pyrimidinone 5'-phosphate.</text>
</comment>
<dbReference type="GO" id="GO:0009231">
    <property type="term" value="P:riboflavin biosynthetic process"/>
    <property type="evidence" value="ECO:0007669"/>
    <property type="project" value="UniProtKB-KW"/>
</dbReference>
<keyword evidence="7" id="KW-0521">NADP</keyword>
<dbReference type="EMBL" id="JAADJZ010000006">
    <property type="protein sequence ID" value="KAF2874286.1"/>
    <property type="molecule type" value="Genomic_DNA"/>
</dbReference>
<comment type="caution">
    <text evidence="15">The sequence shown here is derived from an EMBL/GenBank/DDBJ whole genome shotgun (WGS) entry which is preliminary data.</text>
</comment>
<evidence type="ECO:0000256" key="4">
    <source>
        <dbReference type="ARBA" id="ARBA00012851"/>
    </source>
</evidence>
<proteinExistence type="inferred from homology"/>
<dbReference type="InterPro" id="IPR050765">
    <property type="entry name" value="Riboflavin_Biosynth_HTPR"/>
</dbReference>
<dbReference type="AlphaFoldDB" id="A0A7C8IC19"/>
<reference evidence="15 16" key="1">
    <citation type="submission" date="2020-01" db="EMBL/GenBank/DDBJ databases">
        <authorList>
            <consortium name="DOE Joint Genome Institute"/>
            <person name="Haridas S."/>
            <person name="Albert R."/>
            <person name="Binder M."/>
            <person name="Bloem J."/>
            <person name="Labutti K."/>
            <person name="Salamov A."/>
            <person name="Andreopoulos B."/>
            <person name="Baker S.E."/>
            <person name="Barry K."/>
            <person name="Bills G."/>
            <person name="Bluhm B.H."/>
            <person name="Cannon C."/>
            <person name="Castanera R."/>
            <person name="Culley D.E."/>
            <person name="Daum C."/>
            <person name="Ezra D."/>
            <person name="Gonzalez J.B."/>
            <person name="Henrissat B."/>
            <person name="Kuo A."/>
            <person name="Liang C."/>
            <person name="Lipzen A."/>
            <person name="Lutzoni F."/>
            <person name="Magnuson J."/>
            <person name="Mondo S."/>
            <person name="Nolan M."/>
            <person name="Ohm R."/>
            <person name="Pangilinan J."/>
            <person name="Park H.-J.H."/>
            <person name="Ramirez L."/>
            <person name="Alfaro M."/>
            <person name="Sun H."/>
            <person name="Tritt A."/>
            <person name="Yoshinaga Y."/>
            <person name="Zwiers L.-H.L."/>
            <person name="Turgeon B.G."/>
            <person name="Goodwin S.B."/>
            <person name="Spatafora J.W."/>
            <person name="Crous P.W."/>
            <person name="Grigoriev I.V."/>
        </authorList>
    </citation>
    <scope>NUCLEOTIDE SEQUENCE [LARGE SCALE GENOMIC DNA]</scope>
    <source>
        <strain evidence="15 16">CBS 611.86</strain>
    </source>
</reference>
<evidence type="ECO:0000256" key="1">
    <source>
        <dbReference type="ARBA" id="ARBA00003555"/>
    </source>
</evidence>
<sequence length="271" mass="28843">MSRPPLTFAPHHSTLIAPYMPPSPSPSSHPRKPHTTLTFATSLDSNLALSPGTQTPLSGPLSKALTHYLRSRHTAILIGVGTAIADDPSLNCRIAGVALEHQPRPVVLDPHGRWPISATSSVVQLAREGQGRAPWIITCRELEAEKREVVESVGGQVFVVSPPPPPKFPLATPISWPHILALLSTHGITSLMIEGGGTVINTLLHPNNMALVDSVIVTIAPVWLGRGGVQVCPEARADEHGAKVPVSRLRDVQWVPLGEDVVLCGRPAGRG</sequence>
<dbReference type="Proteomes" id="UP000481861">
    <property type="component" value="Unassembled WGS sequence"/>
</dbReference>
<dbReference type="InterPro" id="IPR024072">
    <property type="entry name" value="DHFR-like_dom_sf"/>
</dbReference>
<evidence type="ECO:0000256" key="3">
    <source>
        <dbReference type="ARBA" id="ARBA00009723"/>
    </source>
</evidence>
<comment type="catalytic activity">
    <reaction evidence="12">
        <text>2,5-diamino-6-(1-D-ribitylamino)pyrimidin-4(3H)-one 5'-phosphate + NADP(+) = 2,5-diamino-6-(1-D-ribosylamino)pyrimidin-4(3H)-one 5'-phosphate + NADPH + H(+)</text>
        <dbReference type="Rhea" id="RHEA:27278"/>
        <dbReference type="ChEBI" id="CHEBI:15378"/>
        <dbReference type="ChEBI" id="CHEBI:57783"/>
        <dbReference type="ChEBI" id="CHEBI:58349"/>
        <dbReference type="ChEBI" id="CHEBI:58890"/>
        <dbReference type="ChEBI" id="CHEBI:59545"/>
        <dbReference type="EC" id="1.1.1.302"/>
    </reaction>
</comment>
<evidence type="ECO:0000256" key="10">
    <source>
        <dbReference type="ARBA" id="ARBA00031630"/>
    </source>
</evidence>
<comment type="similarity">
    <text evidence="3">Belongs to the HTP reductase family.</text>
</comment>
<dbReference type="GO" id="GO:0008703">
    <property type="term" value="F:5-amino-6-(5-phosphoribosylamino)uracil reductase activity"/>
    <property type="evidence" value="ECO:0007669"/>
    <property type="project" value="InterPro"/>
</dbReference>
<evidence type="ECO:0000256" key="6">
    <source>
        <dbReference type="ARBA" id="ARBA00022619"/>
    </source>
</evidence>
<evidence type="ECO:0000256" key="9">
    <source>
        <dbReference type="ARBA" id="ARBA00030073"/>
    </source>
</evidence>
<evidence type="ECO:0000256" key="13">
    <source>
        <dbReference type="SAM" id="MobiDB-lite"/>
    </source>
</evidence>
<evidence type="ECO:0000256" key="8">
    <source>
        <dbReference type="ARBA" id="ARBA00023002"/>
    </source>
</evidence>
<evidence type="ECO:0000256" key="12">
    <source>
        <dbReference type="ARBA" id="ARBA00049020"/>
    </source>
</evidence>
<evidence type="ECO:0000256" key="2">
    <source>
        <dbReference type="ARBA" id="ARBA00005104"/>
    </source>
</evidence>
<evidence type="ECO:0000313" key="15">
    <source>
        <dbReference type="EMBL" id="KAF2874286.1"/>
    </source>
</evidence>
<keyword evidence="8" id="KW-0560">Oxidoreductase</keyword>
<dbReference type="OrthoDB" id="5432at2759"/>
<organism evidence="15 16">
    <name type="scientific">Massariosphaeria phaeospora</name>
    <dbReference type="NCBI Taxonomy" id="100035"/>
    <lineage>
        <taxon>Eukaryota</taxon>
        <taxon>Fungi</taxon>
        <taxon>Dikarya</taxon>
        <taxon>Ascomycota</taxon>
        <taxon>Pezizomycotina</taxon>
        <taxon>Dothideomycetes</taxon>
        <taxon>Pleosporomycetidae</taxon>
        <taxon>Pleosporales</taxon>
        <taxon>Pleosporales incertae sedis</taxon>
        <taxon>Massariosphaeria</taxon>
    </lineage>
</organism>
<comment type="pathway">
    <text evidence="2">Cofactor biosynthesis; riboflavin biosynthesis.</text>
</comment>
<name>A0A7C8IC19_9PLEO</name>
<feature type="region of interest" description="Disordered" evidence="13">
    <location>
        <begin position="1"/>
        <end position="36"/>
    </location>
</feature>
<evidence type="ECO:0000256" key="5">
    <source>
        <dbReference type="ARBA" id="ARBA00015035"/>
    </source>
</evidence>
<keyword evidence="6" id="KW-0686">Riboflavin biosynthesis</keyword>
<evidence type="ECO:0000256" key="11">
    <source>
        <dbReference type="ARBA" id="ARBA00047550"/>
    </source>
</evidence>
<protein>
    <recommendedName>
        <fullName evidence="5">2,5-diamino-6-ribosylamino-4(3H)-pyrimidinone 5'-phosphate reductase</fullName>
        <ecNumber evidence="4">1.1.1.302</ecNumber>
    </recommendedName>
    <alternativeName>
        <fullName evidence="10">2,5-diamino-6-(5-phospho-D-ribosylamino)pyrimidin-4(3H)-one reductase</fullName>
    </alternativeName>
    <alternativeName>
        <fullName evidence="9">2,5-diamino-6-ribitylamino-4(3H)-pyrimidinone 5'-phosphate synthase</fullName>
    </alternativeName>
</protein>
<dbReference type="SUPFAM" id="SSF53597">
    <property type="entry name" value="Dihydrofolate reductase-like"/>
    <property type="match status" value="1"/>
</dbReference>
<evidence type="ECO:0000259" key="14">
    <source>
        <dbReference type="Pfam" id="PF01872"/>
    </source>
</evidence>
<keyword evidence="16" id="KW-1185">Reference proteome</keyword>
<comment type="catalytic activity">
    <reaction evidence="11">
        <text>2,5-diamino-6-(1-D-ribitylamino)pyrimidin-4(3H)-one 5'-phosphate + NAD(+) = 2,5-diamino-6-(1-D-ribosylamino)pyrimidin-4(3H)-one 5'-phosphate + NADH + H(+)</text>
        <dbReference type="Rhea" id="RHEA:27274"/>
        <dbReference type="ChEBI" id="CHEBI:15378"/>
        <dbReference type="ChEBI" id="CHEBI:57540"/>
        <dbReference type="ChEBI" id="CHEBI:57945"/>
        <dbReference type="ChEBI" id="CHEBI:58890"/>
        <dbReference type="ChEBI" id="CHEBI:59545"/>
        <dbReference type="EC" id="1.1.1.302"/>
    </reaction>
</comment>
<gene>
    <name evidence="15" type="ORF">BDV95DRAFT_487815</name>
</gene>
<dbReference type="EC" id="1.1.1.302" evidence="4"/>
<dbReference type="Gene3D" id="3.40.430.10">
    <property type="entry name" value="Dihydrofolate Reductase, subunit A"/>
    <property type="match status" value="1"/>
</dbReference>
<evidence type="ECO:0000256" key="7">
    <source>
        <dbReference type="ARBA" id="ARBA00022857"/>
    </source>
</evidence>
<dbReference type="PANTHER" id="PTHR38011:SF7">
    <property type="entry name" value="2,5-DIAMINO-6-RIBOSYLAMINO-4(3H)-PYRIMIDINONE 5'-PHOSPHATE REDUCTASE"/>
    <property type="match status" value="1"/>
</dbReference>
<dbReference type="InterPro" id="IPR002734">
    <property type="entry name" value="RibDG_C"/>
</dbReference>
<feature type="domain" description="Bacterial bifunctional deaminase-reductase C-terminal" evidence="14">
    <location>
        <begin position="33"/>
        <end position="263"/>
    </location>
</feature>
<evidence type="ECO:0000313" key="16">
    <source>
        <dbReference type="Proteomes" id="UP000481861"/>
    </source>
</evidence>